<reference evidence="4" key="1">
    <citation type="submission" date="2017-02" db="UniProtKB">
        <authorList>
            <consortium name="WormBaseParasite"/>
        </authorList>
    </citation>
    <scope>IDENTIFICATION</scope>
</reference>
<protein>
    <submittedName>
        <fullName evidence="4">Coiled-coil domain containing 146</fullName>
    </submittedName>
</protein>
<dbReference type="EMBL" id="UXUI01007338">
    <property type="protein sequence ID" value="VDD87067.1"/>
    <property type="molecule type" value="Genomic_DNA"/>
</dbReference>
<accession>A0A0N4UY60</accession>
<reference evidence="2 3" key="2">
    <citation type="submission" date="2018-10" db="EMBL/GenBank/DDBJ databases">
        <authorList>
            <consortium name="Pathogen Informatics"/>
        </authorList>
    </citation>
    <scope>NUCLEOTIDE SEQUENCE [LARGE SCALE GENOMIC DNA]</scope>
</reference>
<keyword evidence="1" id="KW-0175">Coiled coil</keyword>
<evidence type="ECO:0000256" key="1">
    <source>
        <dbReference type="SAM" id="Coils"/>
    </source>
</evidence>
<keyword evidence="3" id="KW-1185">Reference proteome</keyword>
<sequence length="378" mass="45019">MYQNKISRLKEANRDYALEILKQDSIVSQLEQNRLQEAESEKIRKDEKLINDLRKNNAEYQQKLLHLEEQMRSKEKEFSLREYKICEAYEAPLEKLQLFKEEKKLQEQTEEYRVQLEIALEQRKLLEEKYYALKNLLNRETEKTESKQEILEPKQLDLTEEKDHLRTSVPGKFTTTDIHERNDQSPLFFTGNLKAEKMEQFVANEKQLVEICQETDLKLTELQKSVMRKQSIIEELQRKLSNAERKLLVKSTELRSLKKQNRELSAERKASRLKLLAADNAKQIRLQHMQVQIDKALQQIRSQRRNVQNVDYKGKEIKHLQSLIENRGTEMQSVNTPYKDAVKKVQKTMTAVERRLVNTNQHIGENRYWTLWLSSEAF</sequence>
<evidence type="ECO:0000313" key="3">
    <source>
        <dbReference type="Proteomes" id="UP000274131"/>
    </source>
</evidence>
<dbReference type="STRING" id="51028.A0A0N4UY60"/>
<feature type="coiled-coil region" evidence="1">
    <location>
        <begin position="219"/>
        <end position="306"/>
    </location>
</feature>
<dbReference type="WBParaSite" id="EVEC_0000250201-mRNA-1">
    <property type="protein sequence ID" value="EVEC_0000250201-mRNA-1"/>
    <property type="gene ID" value="EVEC_0000250201"/>
</dbReference>
<gene>
    <name evidence="2" type="ORF">EVEC_LOCUS2210</name>
</gene>
<feature type="coiled-coil region" evidence="1">
    <location>
        <begin position="102"/>
        <end position="143"/>
    </location>
</feature>
<organism evidence="4">
    <name type="scientific">Enterobius vermicularis</name>
    <name type="common">Human pinworm</name>
    <dbReference type="NCBI Taxonomy" id="51028"/>
    <lineage>
        <taxon>Eukaryota</taxon>
        <taxon>Metazoa</taxon>
        <taxon>Ecdysozoa</taxon>
        <taxon>Nematoda</taxon>
        <taxon>Chromadorea</taxon>
        <taxon>Rhabditida</taxon>
        <taxon>Spirurina</taxon>
        <taxon>Oxyuridomorpha</taxon>
        <taxon>Oxyuroidea</taxon>
        <taxon>Oxyuridae</taxon>
        <taxon>Enterobius</taxon>
    </lineage>
</organism>
<evidence type="ECO:0000313" key="4">
    <source>
        <dbReference type="WBParaSite" id="EVEC_0000250201-mRNA-1"/>
    </source>
</evidence>
<feature type="coiled-coil region" evidence="1">
    <location>
        <begin position="36"/>
        <end position="77"/>
    </location>
</feature>
<name>A0A0N4UY60_ENTVE</name>
<dbReference type="OrthoDB" id="2441647at2759"/>
<dbReference type="Proteomes" id="UP000274131">
    <property type="component" value="Unassembled WGS sequence"/>
</dbReference>
<evidence type="ECO:0000313" key="2">
    <source>
        <dbReference type="EMBL" id="VDD87067.1"/>
    </source>
</evidence>
<proteinExistence type="predicted"/>
<dbReference type="AlphaFoldDB" id="A0A0N4UY60"/>